<name>A0A2P6U4Y0_CHLSO</name>
<comment type="caution">
    <text evidence="2">The sequence shown here is derived from an EMBL/GenBank/DDBJ whole genome shotgun (WGS) entry which is preliminary data.</text>
</comment>
<dbReference type="EMBL" id="LHPG02000001">
    <property type="protein sequence ID" value="PRW61376.1"/>
    <property type="molecule type" value="Genomic_DNA"/>
</dbReference>
<gene>
    <name evidence="2" type="ORF">C2E21_0217</name>
</gene>
<feature type="region of interest" description="Disordered" evidence="1">
    <location>
        <begin position="102"/>
        <end position="320"/>
    </location>
</feature>
<evidence type="ECO:0000313" key="2">
    <source>
        <dbReference type="EMBL" id="PRW61376.1"/>
    </source>
</evidence>
<feature type="region of interest" description="Disordered" evidence="1">
    <location>
        <begin position="753"/>
        <end position="815"/>
    </location>
</feature>
<feature type="compositionally biased region" description="Low complexity" evidence="1">
    <location>
        <begin position="679"/>
        <end position="695"/>
    </location>
</feature>
<dbReference type="STRING" id="3076.A0A2P6U4Y0"/>
<feature type="region of interest" description="Disordered" evidence="1">
    <location>
        <begin position="604"/>
        <end position="658"/>
    </location>
</feature>
<dbReference type="Proteomes" id="UP000239899">
    <property type="component" value="Unassembled WGS sequence"/>
</dbReference>
<evidence type="ECO:0000313" key="3">
    <source>
        <dbReference type="Proteomes" id="UP000239899"/>
    </source>
</evidence>
<dbReference type="AlphaFoldDB" id="A0A2P6U4Y0"/>
<protein>
    <submittedName>
        <fullName evidence="2">Uncharacterized protein</fullName>
    </submittedName>
</protein>
<organism evidence="2 3">
    <name type="scientific">Chlorella sorokiniana</name>
    <name type="common">Freshwater green alga</name>
    <dbReference type="NCBI Taxonomy" id="3076"/>
    <lineage>
        <taxon>Eukaryota</taxon>
        <taxon>Viridiplantae</taxon>
        <taxon>Chlorophyta</taxon>
        <taxon>core chlorophytes</taxon>
        <taxon>Trebouxiophyceae</taxon>
        <taxon>Chlorellales</taxon>
        <taxon>Chlorellaceae</taxon>
        <taxon>Chlorella clade</taxon>
        <taxon>Chlorella</taxon>
    </lineage>
</organism>
<evidence type="ECO:0000256" key="1">
    <source>
        <dbReference type="SAM" id="MobiDB-lite"/>
    </source>
</evidence>
<feature type="compositionally biased region" description="Polar residues" evidence="1">
    <location>
        <begin position="137"/>
        <end position="152"/>
    </location>
</feature>
<feature type="region of interest" description="Disordered" evidence="1">
    <location>
        <begin position="1"/>
        <end position="49"/>
    </location>
</feature>
<feature type="compositionally biased region" description="Low complexity" evidence="1">
    <location>
        <begin position="604"/>
        <end position="613"/>
    </location>
</feature>
<feature type="compositionally biased region" description="Low complexity" evidence="1">
    <location>
        <begin position="230"/>
        <end position="241"/>
    </location>
</feature>
<feature type="region of interest" description="Disordered" evidence="1">
    <location>
        <begin position="353"/>
        <end position="386"/>
    </location>
</feature>
<feature type="compositionally biased region" description="Pro residues" evidence="1">
    <location>
        <begin position="303"/>
        <end position="315"/>
    </location>
</feature>
<feature type="region of interest" description="Disordered" evidence="1">
    <location>
        <begin position="679"/>
        <end position="723"/>
    </location>
</feature>
<dbReference type="OrthoDB" id="10585832at2759"/>
<feature type="compositionally biased region" description="Low complexity" evidence="1">
    <location>
        <begin position="153"/>
        <end position="165"/>
    </location>
</feature>
<feature type="region of interest" description="Disordered" evidence="1">
    <location>
        <begin position="69"/>
        <end position="90"/>
    </location>
</feature>
<feature type="compositionally biased region" description="Low complexity" evidence="1">
    <location>
        <begin position="640"/>
        <end position="658"/>
    </location>
</feature>
<keyword evidence="3" id="KW-1185">Reference proteome</keyword>
<feature type="compositionally biased region" description="Low complexity" evidence="1">
    <location>
        <begin position="502"/>
        <end position="525"/>
    </location>
</feature>
<feature type="compositionally biased region" description="Basic residues" evidence="1">
    <location>
        <begin position="208"/>
        <end position="217"/>
    </location>
</feature>
<sequence length="826" mass="83892">MGDALSKPAEPWEDELPASPPAQQVPPADAAAEQPPPSDRRRVKVSNAKRQQLLGLTILTLGVLQGLVPFAPRQPPRGSPLQAASAQEGDVDAALQQVGRLLVDLRGDSPQPSWQRHGARAPEPAGPPEPEQARAETTLQLDSEVQSRRQTSPAAAEQQQAGVQQPPSPQEVSSKQRLQEAGADNFPGFWRPPAAGSPSTAAGDPAGPRRRSSRKRAAPVQFVADKQQQQRRAGQAQQQGGSAEATPMRDRARRVRFCVPEEQEAQPSEAPAPAPQHPTPLVVAPPVVPSNRTGGGAGRPSTPAKPAPLRMPQPPAFSRFGSAAFHRPYAGPQGRRQALMSFVSEGGASCFALPPVPPADGEGGEGPLASDVAASPGGPAAGEGSGLVIPRRLQHRQGLGRRLSLQPDQPSLQGHELLAQEVREAFLNARLADHAGEPWARLDVAGCELRPGTAHAEALAELSSKMEAQRGAEAVSQLLSQLDAEWLHLKRLRQKYVGAPAAAAASPSPPHSQAVASSAAAPAVAGTDEAARPRGILKHKSSLSGEGQAAAAAAAAVREVAAQEQAAQAAAPGDAAPLAAAAFEAILAADIVCEGAPAEAAPTAAQASPAVPATEVPGAAGMQQQEQQLAPDAMDDLDGAASPAVQAPEAPQPAAAAAAAHPVPAAAAEAAEACASAVATPAPAPADDSAAQDMAPSDEAGQEQEPLSPRPVELTPGPSLSRGQKMLARLGTPVAADKLQLLAGLDMGRKAAGASPLFTGRPGSGGTAPPQRRAGGRMSRGERLLAVAKGGSTAVPAAASPAPAGPVSEGAAEEGPTLARAAAVLL</sequence>
<reference evidence="2 3" key="1">
    <citation type="journal article" date="2018" name="Plant J.">
        <title>Genome sequences of Chlorella sorokiniana UTEX 1602 and Micractinium conductrix SAG 241.80: implications to maltose excretion by a green alga.</title>
        <authorList>
            <person name="Arriola M.B."/>
            <person name="Velmurugan N."/>
            <person name="Zhang Y."/>
            <person name="Plunkett M.H."/>
            <person name="Hondzo H."/>
            <person name="Barney B.M."/>
        </authorList>
    </citation>
    <scope>NUCLEOTIDE SEQUENCE [LARGE SCALE GENOMIC DNA]</scope>
    <source>
        <strain evidence="3">UTEX 1602</strain>
    </source>
</reference>
<feature type="region of interest" description="Disordered" evidence="1">
    <location>
        <begin position="502"/>
        <end position="527"/>
    </location>
</feature>
<feature type="compositionally biased region" description="Low complexity" evidence="1">
    <location>
        <begin position="790"/>
        <end position="815"/>
    </location>
</feature>
<proteinExistence type="predicted"/>
<accession>A0A2P6U4Y0</accession>
<feature type="compositionally biased region" description="Low complexity" evidence="1">
    <location>
        <begin position="192"/>
        <end position="206"/>
    </location>
</feature>